<feature type="chain" id="PRO_5011531041" evidence="1">
    <location>
        <begin position="21"/>
        <end position="141"/>
    </location>
</feature>
<dbReference type="EMBL" id="FOAB01000004">
    <property type="protein sequence ID" value="SEL48242.1"/>
    <property type="molecule type" value="Genomic_DNA"/>
</dbReference>
<dbReference type="InterPro" id="IPR039437">
    <property type="entry name" value="FrzH/put_lumazine-bd"/>
</dbReference>
<dbReference type="Pfam" id="PF12893">
    <property type="entry name" value="Lumazine_bd_2"/>
    <property type="match status" value="1"/>
</dbReference>
<name>A0A1H7QJU0_AQUAM</name>
<keyword evidence="3" id="KW-1185">Reference proteome</keyword>
<evidence type="ECO:0000313" key="2">
    <source>
        <dbReference type="EMBL" id="SEL48242.1"/>
    </source>
</evidence>
<evidence type="ECO:0000256" key="1">
    <source>
        <dbReference type="SAM" id="SignalP"/>
    </source>
</evidence>
<feature type="signal peptide" evidence="1">
    <location>
        <begin position="1"/>
        <end position="20"/>
    </location>
</feature>
<keyword evidence="1" id="KW-0732">Signal</keyword>
<dbReference type="Gene3D" id="3.10.450.50">
    <property type="match status" value="1"/>
</dbReference>
<dbReference type="Proteomes" id="UP000198521">
    <property type="component" value="Unassembled WGS sequence"/>
</dbReference>
<dbReference type="OrthoDB" id="8445243at2"/>
<gene>
    <name evidence="2" type="ORF">SAMN04487910_2588</name>
</gene>
<dbReference type="RefSeq" id="WP_091409049.1">
    <property type="nucleotide sequence ID" value="NZ_FOAB01000004.1"/>
</dbReference>
<sequence length="141" mass="16223">MKKIFFVFTLITIFMTQVQAQNNDLQLIEKTINYYLDGMTTHNASSFEKAFHPNATMKWVEKKYEDVNAIEALSEYVNANDPIKTKTSIMAINIAGDAANAQLELEYDTFSYIDFMHLLKIDGNWKIVSKTYSTKVKSTKE</sequence>
<reference evidence="2 3" key="1">
    <citation type="submission" date="2016-10" db="EMBL/GenBank/DDBJ databases">
        <authorList>
            <person name="de Groot N.N."/>
        </authorList>
    </citation>
    <scope>NUCLEOTIDE SEQUENCE [LARGE SCALE GENOMIC DNA]</scope>
    <source>
        <strain evidence="2 3">DSM 25232</strain>
    </source>
</reference>
<organism evidence="2 3">
    <name type="scientific">Aquimarina amphilecti</name>
    <dbReference type="NCBI Taxonomy" id="1038014"/>
    <lineage>
        <taxon>Bacteria</taxon>
        <taxon>Pseudomonadati</taxon>
        <taxon>Bacteroidota</taxon>
        <taxon>Flavobacteriia</taxon>
        <taxon>Flavobacteriales</taxon>
        <taxon>Flavobacteriaceae</taxon>
        <taxon>Aquimarina</taxon>
    </lineage>
</organism>
<evidence type="ECO:0000313" key="3">
    <source>
        <dbReference type="Proteomes" id="UP000198521"/>
    </source>
</evidence>
<dbReference type="STRING" id="1038014.SAMN04487910_2588"/>
<proteinExistence type="predicted"/>
<dbReference type="AlphaFoldDB" id="A0A1H7QJU0"/>
<dbReference type="InterPro" id="IPR032710">
    <property type="entry name" value="NTF2-like_dom_sf"/>
</dbReference>
<protein>
    <submittedName>
        <fullName evidence="2">Putative lumazine-binding</fullName>
    </submittedName>
</protein>
<accession>A0A1H7QJU0</accession>
<dbReference type="SUPFAM" id="SSF54427">
    <property type="entry name" value="NTF2-like"/>
    <property type="match status" value="1"/>
</dbReference>